<protein>
    <submittedName>
        <fullName evidence="1">Uncharacterized protein</fullName>
    </submittedName>
</protein>
<gene>
    <name evidence="1" type="ORF">MSUIS_07550</name>
</gene>
<sequence length="56" mass="6422">MKRGSEIPSKELNPCKSADRQDEYLRIAVSVEEFPPSTIQTVFLGNNLLWLNPFEL</sequence>
<dbReference type="KEGG" id="msk:MSUIS_07550"/>
<evidence type="ECO:0000313" key="2">
    <source>
        <dbReference type="Proteomes" id="UP000008645"/>
    </source>
</evidence>
<name>F0V2G7_MYCS3</name>
<dbReference type="HOGENOM" id="CLU_3009484_0_0_14"/>
<dbReference type="AlphaFoldDB" id="F0V2G7"/>
<accession>F0V2G7</accession>
<dbReference type="EMBL" id="FQ790233">
    <property type="protein sequence ID" value="CBZ40848.1"/>
    <property type="molecule type" value="Genomic_DNA"/>
</dbReference>
<reference evidence="1 2" key="1">
    <citation type="journal article" date="2011" name="J. Bacteriol.">
        <title>Complete genome sequence of the hemotrophic Mycoplasma suis strain KI3806.</title>
        <authorList>
            <person name="Oehlerking J."/>
            <person name="Kube M."/>
            <person name="Felder K.M."/>
            <person name="Matter D."/>
            <person name="Wittenbrink M.M."/>
            <person name="Schwarzenbach S."/>
            <person name="Kramer M.M."/>
            <person name="Hoelzle K."/>
            <person name="Hoelzle L.E."/>
        </authorList>
    </citation>
    <scope>NUCLEOTIDE SEQUENCE [LARGE SCALE GENOMIC DNA]</scope>
    <source>
        <strain evidence="2">KI_3806</strain>
    </source>
</reference>
<proteinExistence type="predicted"/>
<dbReference type="Proteomes" id="UP000008645">
    <property type="component" value="Chromosome"/>
</dbReference>
<evidence type="ECO:0000313" key="1">
    <source>
        <dbReference type="EMBL" id="CBZ40848.1"/>
    </source>
</evidence>
<organism evidence="1 2">
    <name type="scientific">Mycoplasma suis (strain KI_3806)</name>
    <dbReference type="NCBI Taxonomy" id="708248"/>
    <lineage>
        <taxon>Bacteria</taxon>
        <taxon>Bacillati</taxon>
        <taxon>Mycoplasmatota</taxon>
        <taxon>Mollicutes</taxon>
        <taxon>Mycoplasmataceae</taxon>
        <taxon>Mycoplasma</taxon>
    </lineage>
</organism>